<protein>
    <submittedName>
        <fullName evidence="1">Uncharacterized protein</fullName>
    </submittedName>
</protein>
<dbReference type="EMBL" id="CAJOBA010038526">
    <property type="protein sequence ID" value="CAF4062327.1"/>
    <property type="molecule type" value="Genomic_DNA"/>
</dbReference>
<sequence>SCQGRFENFIFACSGDYSVFNEEKDSFGPGWYSQQQNYCTITNYNERILDAFPYRSTKLLDSYPYEAEHSTYMLDGSVYELG</sequence>
<dbReference type="Proteomes" id="UP000677228">
    <property type="component" value="Unassembled WGS sequence"/>
</dbReference>
<dbReference type="EMBL" id="CAJNOK010016967">
    <property type="protein sequence ID" value="CAF1255143.1"/>
    <property type="molecule type" value="Genomic_DNA"/>
</dbReference>
<organism evidence="1 3">
    <name type="scientific">Didymodactylos carnosus</name>
    <dbReference type="NCBI Taxonomy" id="1234261"/>
    <lineage>
        <taxon>Eukaryota</taxon>
        <taxon>Metazoa</taxon>
        <taxon>Spiralia</taxon>
        <taxon>Gnathifera</taxon>
        <taxon>Rotifera</taxon>
        <taxon>Eurotatoria</taxon>
        <taxon>Bdelloidea</taxon>
        <taxon>Philodinida</taxon>
        <taxon>Philodinidae</taxon>
        <taxon>Didymodactylos</taxon>
    </lineage>
</organism>
<dbReference type="Proteomes" id="UP000682733">
    <property type="component" value="Unassembled WGS sequence"/>
</dbReference>
<feature type="non-terminal residue" evidence="1">
    <location>
        <position position="1"/>
    </location>
</feature>
<evidence type="ECO:0000313" key="1">
    <source>
        <dbReference type="EMBL" id="CAF1255143.1"/>
    </source>
</evidence>
<proteinExistence type="predicted"/>
<gene>
    <name evidence="1" type="ORF">OVA965_LOCUS26458</name>
    <name evidence="2" type="ORF">TMI583_LOCUS27204</name>
</gene>
<dbReference type="AlphaFoldDB" id="A0A8S2EL62"/>
<reference evidence="1" key="1">
    <citation type="submission" date="2021-02" db="EMBL/GenBank/DDBJ databases">
        <authorList>
            <person name="Nowell W R."/>
        </authorList>
    </citation>
    <scope>NUCLEOTIDE SEQUENCE</scope>
</reference>
<accession>A0A8S2EL62</accession>
<evidence type="ECO:0000313" key="2">
    <source>
        <dbReference type="EMBL" id="CAF4062327.1"/>
    </source>
</evidence>
<evidence type="ECO:0000313" key="3">
    <source>
        <dbReference type="Proteomes" id="UP000677228"/>
    </source>
</evidence>
<name>A0A8S2EL62_9BILA</name>
<comment type="caution">
    <text evidence="1">The sequence shown here is derived from an EMBL/GenBank/DDBJ whole genome shotgun (WGS) entry which is preliminary data.</text>
</comment>